<evidence type="ECO:0000256" key="2">
    <source>
        <dbReference type="ARBA" id="ARBA00022475"/>
    </source>
</evidence>
<evidence type="ECO:0000259" key="7">
    <source>
        <dbReference type="Pfam" id="PF00482"/>
    </source>
</evidence>
<comment type="subcellular location">
    <subcellularLocation>
        <location evidence="1">Cell membrane</location>
        <topology evidence="1">Multi-pass membrane protein</topology>
    </subcellularLocation>
</comment>
<evidence type="ECO:0000256" key="3">
    <source>
        <dbReference type="ARBA" id="ARBA00022692"/>
    </source>
</evidence>
<proteinExistence type="predicted"/>
<feature type="transmembrane region" description="Helical" evidence="6">
    <location>
        <begin position="103"/>
        <end position="128"/>
    </location>
</feature>
<dbReference type="OrthoDB" id="9810662at2"/>
<feature type="transmembrane region" description="Helical" evidence="6">
    <location>
        <begin position="285"/>
        <end position="306"/>
    </location>
</feature>
<evidence type="ECO:0000256" key="6">
    <source>
        <dbReference type="SAM" id="Phobius"/>
    </source>
</evidence>
<dbReference type="InterPro" id="IPR018076">
    <property type="entry name" value="T2SS_GspF_dom"/>
</dbReference>
<sequence>MQDLVNYLQNFKLTEENLILLMIMFASILVVITIFLLVFGRSKQSTVRNRLQTYTMEAEITKKNSKIDNALESLSPIFTTSNAKEKETVRHQLMHAGFHNETALTYFYVTKTLSTLIGLFAGLLYYTFSDSGQNPLFILIICVGVGLFIPNIFLRHLVKKRQSRIRAGVPDMLDLLVVCTESGLGLNAGLMRVSKELGMSHMDLADELDTVCLKIKAGYDMSEAFQGFVERTGVEELAGLISMLSHASRIGGSLSQTLRDYTEDYRDKRNQEVEEIAAKIPTKMIFPLLVCIWPGFFIVVLGPAIIKLMEAFGQ</sequence>
<organism evidence="8 9">
    <name type="scientific">Vibrio diazotrophicus</name>
    <dbReference type="NCBI Taxonomy" id="685"/>
    <lineage>
        <taxon>Bacteria</taxon>
        <taxon>Pseudomonadati</taxon>
        <taxon>Pseudomonadota</taxon>
        <taxon>Gammaproteobacteria</taxon>
        <taxon>Vibrionales</taxon>
        <taxon>Vibrionaceae</taxon>
        <taxon>Vibrio</taxon>
    </lineage>
</organism>
<name>A0A2J8I308_VIBDI</name>
<evidence type="ECO:0000313" key="8">
    <source>
        <dbReference type="EMBL" id="PNI04874.1"/>
    </source>
</evidence>
<feature type="transmembrane region" description="Helical" evidence="6">
    <location>
        <begin position="18"/>
        <end position="40"/>
    </location>
</feature>
<comment type="caution">
    <text evidence="8">The sequence shown here is derived from an EMBL/GenBank/DDBJ whole genome shotgun (WGS) entry which is preliminary data.</text>
</comment>
<evidence type="ECO:0000256" key="4">
    <source>
        <dbReference type="ARBA" id="ARBA00022989"/>
    </source>
</evidence>
<dbReference type="EMBL" id="POSK01000006">
    <property type="protein sequence ID" value="PNI04874.1"/>
    <property type="molecule type" value="Genomic_DNA"/>
</dbReference>
<dbReference type="AlphaFoldDB" id="A0A2J8I308"/>
<dbReference type="Proteomes" id="UP000236449">
    <property type="component" value="Unassembled WGS sequence"/>
</dbReference>
<evidence type="ECO:0000256" key="5">
    <source>
        <dbReference type="ARBA" id="ARBA00023136"/>
    </source>
</evidence>
<keyword evidence="4 6" id="KW-1133">Transmembrane helix</keyword>
<dbReference type="PANTHER" id="PTHR35007:SF2">
    <property type="entry name" value="PILUS ASSEMBLE PROTEIN"/>
    <property type="match status" value="1"/>
</dbReference>
<reference evidence="8 9" key="1">
    <citation type="submission" date="2018-01" db="EMBL/GenBank/DDBJ databases">
        <title>Draft genome sequences of six Vibrio diazotrophicus strains isolated from deep-sea sediments of the Baltic Sea.</title>
        <authorList>
            <person name="Castillo D."/>
            <person name="Vandieken V."/>
            <person name="Chiang O."/>
            <person name="Middelboe M."/>
        </authorList>
    </citation>
    <scope>NUCLEOTIDE SEQUENCE [LARGE SCALE GENOMIC DNA]</scope>
    <source>
        <strain evidence="8 9">60.27F</strain>
    </source>
</reference>
<protein>
    <submittedName>
        <fullName evidence="8">Pilus assembly protein TadC</fullName>
    </submittedName>
</protein>
<keyword evidence="3 6" id="KW-0812">Transmembrane</keyword>
<dbReference type="GO" id="GO:0005886">
    <property type="term" value="C:plasma membrane"/>
    <property type="evidence" value="ECO:0007669"/>
    <property type="project" value="UniProtKB-SubCell"/>
</dbReference>
<keyword evidence="5 6" id="KW-0472">Membrane</keyword>
<accession>A0A2J8I308</accession>
<evidence type="ECO:0000313" key="9">
    <source>
        <dbReference type="Proteomes" id="UP000236449"/>
    </source>
</evidence>
<feature type="transmembrane region" description="Helical" evidence="6">
    <location>
        <begin position="134"/>
        <end position="154"/>
    </location>
</feature>
<dbReference type="Pfam" id="PF00482">
    <property type="entry name" value="T2SSF"/>
    <property type="match status" value="1"/>
</dbReference>
<keyword evidence="2" id="KW-1003">Cell membrane</keyword>
<gene>
    <name evidence="8" type="ORF">C1N32_11110</name>
</gene>
<dbReference type="PANTHER" id="PTHR35007">
    <property type="entry name" value="INTEGRAL MEMBRANE PROTEIN-RELATED"/>
    <property type="match status" value="1"/>
</dbReference>
<feature type="domain" description="Type II secretion system protein GspF" evidence="7">
    <location>
        <begin position="173"/>
        <end position="301"/>
    </location>
</feature>
<evidence type="ECO:0000256" key="1">
    <source>
        <dbReference type="ARBA" id="ARBA00004651"/>
    </source>
</evidence>
<dbReference type="RefSeq" id="WP_102966240.1">
    <property type="nucleotide sequence ID" value="NZ_POSK01000006.1"/>
</dbReference>